<name>A0A067NXX7_PLEO1</name>
<accession>A0A067NXX7</accession>
<dbReference type="AlphaFoldDB" id="A0A067NXX7"/>
<organism evidence="1 2">
    <name type="scientific">Pleurotus ostreatus (strain PC15)</name>
    <name type="common">Oyster mushroom</name>
    <dbReference type="NCBI Taxonomy" id="1137138"/>
    <lineage>
        <taxon>Eukaryota</taxon>
        <taxon>Fungi</taxon>
        <taxon>Dikarya</taxon>
        <taxon>Basidiomycota</taxon>
        <taxon>Agaricomycotina</taxon>
        <taxon>Agaricomycetes</taxon>
        <taxon>Agaricomycetidae</taxon>
        <taxon>Agaricales</taxon>
        <taxon>Pleurotineae</taxon>
        <taxon>Pleurotaceae</taxon>
        <taxon>Pleurotus</taxon>
    </lineage>
</organism>
<evidence type="ECO:0000313" key="2">
    <source>
        <dbReference type="Proteomes" id="UP000027073"/>
    </source>
</evidence>
<proteinExistence type="predicted"/>
<dbReference type="VEuPathDB" id="FungiDB:PLEOSDRAFT_1073288"/>
<evidence type="ECO:0000313" key="1">
    <source>
        <dbReference type="EMBL" id="KDQ32918.1"/>
    </source>
</evidence>
<gene>
    <name evidence="1" type="ORF">PLEOSDRAFT_1073288</name>
</gene>
<dbReference type="HOGENOM" id="CLU_2122082_0_0_1"/>
<reference evidence="2" key="1">
    <citation type="journal article" date="2014" name="Proc. Natl. Acad. Sci. U.S.A.">
        <title>Extensive sampling of basidiomycete genomes demonstrates inadequacy of the white-rot/brown-rot paradigm for wood decay fungi.</title>
        <authorList>
            <person name="Riley R."/>
            <person name="Salamov A.A."/>
            <person name="Brown D.W."/>
            <person name="Nagy L.G."/>
            <person name="Floudas D."/>
            <person name="Held B.W."/>
            <person name="Levasseur A."/>
            <person name="Lombard V."/>
            <person name="Morin E."/>
            <person name="Otillar R."/>
            <person name="Lindquist E.A."/>
            <person name="Sun H."/>
            <person name="LaButti K.M."/>
            <person name="Schmutz J."/>
            <person name="Jabbour D."/>
            <person name="Luo H."/>
            <person name="Baker S.E."/>
            <person name="Pisabarro A.G."/>
            <person name="Walton J.D."/>
            <person name="Blanchette R.A."/>
            <person name="Henrissat B."/>
            <person name="Martin F."/>
            <person name="Cullen D."/>
            <person name="Hibbett D.S."/>
            <person name="Grigoriev I.V."/>
        </authorList>
    </citation>
    <scope>NUCLEOTIDE SEQUENCE [LARGE SCALE GENOMIC DNA]</scope>
    <source>
        <strain evidence="2">PC15</strain>
    </source>
</reference>
<protein>
    <submittedName>
        <fullName evidence="1">Uncharacterized protein</fullName>
    </submittedName>
</protein>
<dbReference type="EMBL" id="KL198004">
    <property type="protein sequence ID" value="KDQ32918.1"/>
    <property type="molecule type" value="Genomic_DNA"/>
</dbReference>
<dbReference type="Proteomes" id="UP000027073">
    <property type="component" value="Unassembled WGS sequence"/>
</dbReference>
<dbReference type="InParanoid" id="A0A067NXX7"/>
<sequence length="114" mass="12968">MRPPLSACLWNSSDAGHAAGLGWADPWTFREAASLKAHLAFMKDAMVHVRHSGWNSDTRSSRNPRCPARAIKSLLYGFARQHRWFRSNLAETDAEQRINFEYGSRRSRSASPEH</sequence>